<dbReference type="CDD" id="cd02022">
    <property type="entry name" value="DPCK"/>
    <property type="match status" value="1"/>
</dbReference>
<dbReference type="SUPFAM" id="SSF52540">
    <property type="entry name" value="P-loop containing nucleoside triphosphate hydrolases"/>
    <property type="match status" value="1"/>
</dbReference>
<reference evidence="3 4" key="1">
    <citation type="journal article" date="2019" name="Microbiol. Resour. Announc.">
        <title>Complete Genome Sequences of Three Mycoplasma anserisalpingitis (Mycoplasma sp. 1220) Strains.</title>
        <authorList>
            <person name="Grozner D."/>
            <person name="Forro B."/>
            <person name="Kovacs A.B."/>
            <person name="Marton S."/>
            <person name="Banyai K."/>
            <person name="Kreizinger Z."/>
            <person name="Sulyok K.M."/>
            <person name="Gyuranecz M."/>
        </authorList>
    </citation>
    <scope>NUCLEOTIDE SEQUENCE [LARGE SCALE GENOMIC DNA]</scope>
    <source>
        <strain evidence="3 4">ATCC:BAA-2147</strain>
    </source>
</reference>
<sequence length="190" mass="22614">MVAIIGEIASGKTFFINKLKEMGYKIFIADEYVNYLYQNNDELKKKFIDTFGDKVIQNNKISKEFLKQKINENFETIYLIESLVFPYIFSHLEHEKYDFAEIPVLVSKNTNFLTFFDKVINVVSSPQKIQIQREKRNVDNSFFKTLNSKNNDFFHENKLFTKIDVVNIFDYNRENTELIKEFLIDNNILN</sequence>
<evidence type="ECO:0000256" key="1">
    <source>
        <dbReference type="ARBA" id="ARBA00022741"/>
    </source>
</evidence>
<protein>
    <submittedName>
        <fullName evidence="3">Dephospho-CoA kinase</fullName>
    </submittedName>
</protein>
<dbReference type="InterPro" id="IPR027417">
    <property type="entry name" value="P-loop_NTPase"/>
</dbReference>
<dbReference type="AlphaFoldDB" id="A0A5B8K243"/>
<dbReference type="KEGG" id="mans:FRW55_01865"/>
<dbReference type="Pfam" id="PF01121">
    <property type="entry name" value="CoaE"/>
    <property type="match status" value="1"/>
</dbReference>
<dbReference type="EMBL" id="CP042295">
    <property type="protein sequence ID" value="QDY86905.1"/>
    <property type="molecule type" value="Genomic_DNA"/>
</dbReference>
<keyword evidence="1" id="KW-0547">Nucleotide-binding</keyword>
<keyword evidence="2" id="KW-0067">ATP-binding</keyword>
<dbReference type="OrthoDB" id="399073at2"/>
<keyword evidence="3" id="KW-0418">Kinase</keyword>
<dbReference type="GO" id="GO:0005524">
    <property type="term" value="F:ATP binding"/>
    <property type="evidence" value="ECO:0007669"/>
    <property type="project" value="UniProtKB-KW"/>
</dbReference>
<dbReference type="GO" id="GO:0004140">
    <property type="term" value="F:dephospho-CoA kinase activity"/>
    <property type="evidence" value="ECO:0007669"/>
    <property type="project" value="InterPro"/>
</dbReference>
<dbReference type="Gene3D" id="3.40.50.300">
    <property type="entry name" value="P-loop containing nucleotide triphosphate hydrolases"/>
    <property type="match status" value="1"/>
</dbReference>
<keyword evidence="3" id="KW-0808">Transferase</keyword>
<organism evidence="3 4">
    <name type="scientific">Mycoplasma anserisalpingitidis</name>
    <dbReference type="NCBI Taxonomy" id="519450"/>
    <lineage>
        <taxon>Bacteria</taxon>
        <taxon>Bacillati</taxon>
        <taxon>Mycoplasmatota</taxon>
        <taxon>Mollicutes</taxon>
        <taxon>Mycoplasmataceae</taxon>
        <taxon>Mycoplasma</taxon>
    </lineage>
</organism>
<evidence type="ECO:0000256" key="2">
    <source>
        <dbReference type="ARBA" id="ARBA00022840"/>
    </source>
</evidence>
<accession>A0A5B8K243</accession>
<proteinExistence type="predicted"/>
<name>A0A5B8K243_9MOLU</name>
<gene>
    <name evidence="3" type="ORF">FRW55_01865</name>
</gene>
<evidence type="ECO:0000313" key="4">
    <source>
        <dbReference type="Proteomes" id="UP000318927"/>
    </source>
</evidence>
<dbReference type="Proteomes" id="UP000318927">
    <property type="component" value="Chromosome"/>
</dbReference>
<dbReference type="InterPro" id="IPR001977">
    <property type="entry name" value="Depp_CoAkinase"/>
</dbReference>
<keyword evidence="4" id="KW-1185">Reference proteome</keyword>
<evidence type="ECO:0000313" key="3">
    <source>
        <dbReference type="EMBL" id="QDY86905.1"/>
    </source>
</evidence>
<dbReference type="RefSeq" id="WP_146368493.1">
    <property type="nucleotide sequence ID" value="NZ_CP042295.1"/>
</dbReference>
<dbReference type="GO" id="GO:0015937">
    <property type="term" value="P:coenzyme A biosynthetic process"/>
    <property type="evidence" value="ECO:0007669"/>
    <property type="project" value="InterPro"/>
</dbReference>